<protein>
    <submittedName>
        <fullName evidence="5">Glycoside hydrolase family 57 protein</fullName>
    </submittedName>
</protein>
<proteinExistence type="inferred from homology"/>
<evidence type="ECO:0000313" key="5">
    <source>
        <dbReference type="EMBL" id="UVW36049.1"/>
    </source>
</evidence>
<dbReference type="GO" id="GO:0016787">
    <property type="term" value="F:hydrolase activity"/>
    <property type="evidence" value="ECO:0007669"/>
    <property type="project" value="UniProtKB-KW"/>
</dbReference>
<gene>
    <name evidence="5" type="ORF">NYF23_05420</name>
</gene>
<feature type="domain" description="Glycoside hydrolase family 57 N-terminal" evidence="4">
    <location>
        <begin position="16"/>
        <end position="439"/>
    </location>
</feature>
<dbReference type="SUPFAM" id="SSF88713">
    <property type="entry name" value="Glycoside hydrolase/deacetylase"/>
    <property type="match status" value="1"/>
</dbReference>
<keyword evidence="2 3" id="KW-0119">Carbohydrate metabolism</keyword>
<evidence type="ECO:0000256" key="1">
    <source>
        <dbReference type="ARBA" id="ARBA00006821"/>
    </source>
</evidence>
<organism evidence="5 6">
    <name type="scientific">SAR92 clade bacterium H455</name>
    <dbReference type="NCBI Taxonomy" id="2974818"/>
    <lineage>
        <taxon>Bacteria</taxon>
        <taxon>Pseudomonadati</taxon>
        <taxon>Pseudomonadota</taxon>
        <taxon>Gammaproteobacteria</taxon>
        <taxon>Cellvibrionales</taxon>
        <taxon>Porticoccaceae</taxon>
        <taxon>SAR92 clade</taxon>
    </lineage>
</organism>
<dbReference type="InterPro" id="IPR004300">
    <property type="entry name" value="Glyco_hydro_57_N"/>
</dbReference>
<dbReference type="PANTHER" id="PTHR36306">
    <property type="entry name" value="ALPHA-AMYLASE-RELATED-RELATED"/>
    <property type="match status" value="1"/>
</dbReference>
<dbReference type="InterPro" id="IPR052046">
    <property type="entry name" value="GH57_Enzymes"/>
</dbReference>
<evidence type="ECO:0000256" key="2">
    <source>
        <dbReference type="ARBA" id="ARBA00023277"/>
    </source>
</evidence>
<sequence length="573" mass="65438">MLDKTQDSAKSLNVVLCWHMHQPEYRDPVSGVCDQPWTYLRALKDYTDMAAHLEQVPGSNAVVNFSPLLLLQIDRYSEQFNRYFVDNQPPLDPLLRALIEPTIDQESKYNLVKRCLDHHNFNSGQHFDAYIALNNIGRHILDNPSHIAYICDDFFTDLLVWFHLTWLGETVRRDDPRVQKLMALEKHYSMYDRIQLMRIVSDQVSQVIPRYRTLAQRQVIELSMTPYGHPIGPLLVDLNSAKEATPHLVMPNATEYPGGEERLKWHIEAGKEVFIKYFGTAPIGCWPGEGALSDASLTVLDNSGFAWTASGTGVLSNSLKNSGQQNNDSDTNLYSAYSVGDRAIRCFFRDDHLSDLIGFTYSQWHADDAVTNFISRLEEIAQRCAEQPDAVATIIMDGENAWEHYHHNGFYFLRGLYRQLADHPNLNLTTFSECLQGHSKQLEHLTAGSWVYGNLTTWIGSADKNRAWDMLINAKNSFDKVLQSQRLSAEEQLAAERQMAVCEGSDWFWWPGGDNPPETVSAFDERFRMHLTALYSLLVLPTPDYLQRPFTHSYPGDGFCHEVHQGGVMRRAE</sequence>
<dbReference type="InterPro" id="IPR011330">
    <property type="entry name" value="Glyco_hydro/deAcase_b/a-brl"/>
</dbReference>
<evidence type="ECO:0000259" key="4">
    <source>
        <dbReference type="Pfam" id="PF03065"/>
    </source>
</evidence>
<dbReference type="Pfam" id="PF03065">
    <property type="entry name" value="Glyco_hydro_57"/>
    <property type="match status" value="1"/>
</dbReference>
<keyword evidence="5" id="KW-0378">Hydrolase</keyword>
<dbReference type="Gene3D" id="3.20.110.10">
    <property type="entry name" value="Glycoside hydrolase 38, N terminal domain"/>
    <property type="match status" value="1"/>
</dbReference>
<comment type="similarity">
    <text evidence="1 3">Belongs to the glycosyl hydrolase 57 family.</text>
</comment>
<dbReference type="EMBL" id="CP103416">
    <property type="protein sequence ID" value="UVW36049.1"/>
    <property type="molecule type" value="Genomic_DNA"/>
</dbReference>
<name>A0ABY5TRW3_9GAMM</name>
<dbReference type="PANTHER" id="PTHR36306:SF1">
    <property type="entry name" value="ALPHA-AMYLASE-RELATED"/>
    <property type="match status" value="1"/>
</dbReference>
<dbReference type="Proteomes" id="UP001059934">
    <property type="component" value="Chromosome"/>
</dbReference>
<dbReference type="CDD" id="cd10796">
    <property type="entry name" value="GH57N_APU"/>
    <property type="match status" value="1"/>
</dbReference>
<keyword evidence="6" id="KW-1185">Reference proteome</keyword>
<evidence type="ECO:0000256" key="3">
    <source>
        <dbReference type="RuleBase" id="RU361196"/>
    </source>
</evidence>
<evidence type="ECO:0000313" key="6">
    <source>
        <dbReference type="Proteomes" id="UP001059934"/>
    </source>
</evidence>
<reference evidence="5" key="1">
    <citation type="submission" date="2022-08" db="EMBL/GenBank/DDBJ databases">
        <title>Catabolic pathway analysis in culturable SAR92 clade bacteria reveals their overlooked roles in DMSP degradation in coastal seas.</title>
        <authorList>
            <person name="He X."/>
            <person name="Zhang X."/>
            <person name="Zhang Y."/>
        </authorList>
    </citation>
    <scope>NUCLEOTIDE SEQUENCE</scope>
    <source>
        <strain evidence="5">H455</strain>
    </source>
</reference>
<dbReference type="InterPro" id="IPR027291">
    <property type="entry name" value="Glyco_hydro_38_N_sf"/>
</dbReference>
<accession>A0ABY5TRW3</accession>